<organism evidence="7 8">
    <name type="scientific">Thamnophis sirtalis</name>
    <dbReference type="NCBI Taxonomy" id="35019"/>
    <lineage>
        <taxon>Eukaryota</taxon>
        <taxon>Metazoa</taxon>
        <taxon>Chordata</taxon>
        <taxon>Craniata</taxon>
        <taxon>Vertebrata</taxon>
        <taxon>Euteleostomi</taxon>
        <taxon>Lepidosauria</taxon>
        <taxon>Squamata</taxon>
        <taxon>Bifurcata</taxon>
        <taxon>Unidentata</taxon>
        <taxon>Episquamata</taxon>
        <taxon>Toxicofera</taxon>
        <taxon>Serpentes</taxon>
        <taxon>Colubroidea</taxon>
        <taxon>Colubridae</taxon>
        <taxon>Natricinae</taxon>
        <taxon>Thamnophis</taxon>
    </lineage>
</organism>
<dbReference type="PROSITE" id="PS51154">
    <property type="entry name" value="MACRO"/>
    <property type="match status" value="1"/>
</dbReference>
<evidence type="ECO:0000313" key="8">
    <source>
        <dbReference type="RefSeq" id="XP_013925217.1"/>
    </source>
</evidence>
<reference evidence="8" key="1">
    <citation type="submission" date="2025-08" db="UniProtKB">
        <authorList>
            <consortium name="RefSeq"/>
        </authorList>
    </citation>
    <scope>IDENTIFICATION</scope>
    <source>
        <tissue evidence="8">Skeletal muscle</tissue>
    </source>
</reference>
<keyword evidence="2" id="KW-0328">Glycosyltransferase</keyword>
<dbReference type="AlphaFoldDB" id="A0A6I9YLW0"/>
<keyword evidence="3" id="KW-0808">Transferase</keyword>
<comment type="subcellular location">
    <subcellularLocation>
        <location evidence="1">Nucleus</location>
    </subcellularLocation>
</comment>
<sequence>MAVTGSFGSISTSALGSNEMQFGSITFQSVTGDIVMEKTDVIVNVTNENFSSKAGVSKAILEAAGPEIEAEYARLGTILAL</sequence>
<dbReference type="SUPFAM" id="SSF52949">
    <property type="entry name" value="Macro domain-like"/>
    <property type="match status" value="1"/>
</dbReference>
<dbReference type="Proteomes" id="UP000504617">
    <property type="component" value="Unplaced"/>
</dbReference>
<keyword evidence="7" id="KW-1185">Reference proteome</keyword>
<dbReference type="GeneID" id="106551607"/>
<feature type="domain" description="Macro" evidence="6">
    <location>
        <begin position="14"/>
        <end position="81"/>
    </location>
</feature>
<dbReference type="GO" id="GO:0010629">
    <property type="term" value="P:negative regulation of gene expression"/>
    <property type="evidence" value="ECO:0007669"/>
    <property type="project" value="TreeGrafter"/>
</dbReference>
<dbReference type="GO" id="GO:0005737">
    <property type="term" value="C:cytoplasm"/>
    <property type="evidence" value="ECO:0007669"/>
    <property type="project" value="TreeGrafter"/>
</dbReference>
<evidence type="ECO:0000256" key="2">
    <source>
        <dbReference type="ARBA" id="ARBA00022676"/>
    </source>
</evidence>
<dbReference type="PANTHER" id="PTHR14453:SF89">
    <property type="entry name" value="PROTEIN MONO-ADP-RIBOSYLTRANSFERASE PARP14"/>
    <property type="match status" value="1"/>
</dbReference>
<dbReference type="OrthoDB" id="6133115at2759"/>
<dbReference type="GO" id="GO:0003950">
    <property type="term" value="F:NAD+ poly-ADP-ribosyltransferase activity"/>
    <property type="evidence" value="ECO:0007669"/>
    <property type="project" value="TreeGrafter"/>
</dbReference>
<protein>
    <submittedName>
        <fullName evidence="8">Poly [ADP-ribose] polymerase 15-like</fullName>
    </submittedName>
</protein>
<dbReference type="GO" id="GO:0003714">
    <property type="term" value="F:transcription corepressor activity"/>
    <property type="evidence" value="ECO:0007669"/>
    <property type="project" value="TreeGrafter"/>
</dbReference>
<evidence type="ECO:0000256" key="1">
    <source>
        <dbReference type="ARBA" id="ARBA00004123"/>
    </source>
</evidence>
<name>A0A6I9YLW0_9SAUR</name>
<dbReference type="GO" id="GO:0070212">
    <property type="term" value="P:protein poly-ADP-ribosylation"/>
    <property type="evidence" value="ECO:0007669"/>
    <property type="project" value="TreeGrafter"/>
</dbReference>
<dbReference type="GO" id="GO:0005634">
    <property type="term" value="C:nucleus"/>
    <property type="evidence" value="ECO:0007669"/>
    <property type="project" value="UniProtKB-SubCell"/>
</dbReference>
<evidence type="ECO:0000256" key="3">
    <source>
        <dbReference type="ARBA" id="ARBA00022679"/>
    </source>
</evidence>
<dbReference type="PANTHER" id="PTHR14453">
    <property type="entry name" value="PARP/ZINC FINGER CCCH TYPE DOMAIN CONTAINING PROTEIN"/>
    <property type="match status" value="1"/>
</dbReference>
<dbReference type="InterPro" id="IPR043472">
    <property type="entry name" value="Macro_dom-like"/>
</dbReference>
<dbReference type="KEGG" id="tsr:106551607"/>
<dbReference type="RefSeq" id="XP_013925217.1">
    <property type="nucleotide sequence ID" value="XM_014069742.1"/>
</dbReference>
<accession>A0A6I9YLW0</accession>
<evidence type="ECO:0000256" key="5">
    <source>
        <dbReference type="ARBA" id="ARBA00023242"/>
    </source>
</evidence>
<keyword evidence="5" id="KW-0539">Nucleus</keyword>
<evidence type="ECO:0000313" key="7">
    <source>
        <dbReference type="Proteomes" id="UP000504617"/>
    </source>
</evidence>
<evidence type="ECO:0000256" key="4">
    <source>
        <dbReference type="ARBA" id="ARBA00023027"/>
    </source>
</evidence>
<dbReference type="InterPro" id="IPR002589">
    <property type="entry name" value="Macro_dom"/>
</dbReference>
<dbReference type="InterPro" id="IPR052056">
    <property type="entry name" value="Mono-ARTD/PARP"/>
</dbReference>
<dbReference type="Gene3D" id="3.40.220.10">
    <property type="entry name" value="Leucine Aminopeptidase, subunit E, domain 1"/>
    <property type="match status" value="1"/>
</dbReference>
<gene>
    <name evidence="8" type="primary">LOC106551607</name>
</gene>
<evidence type="ECO:0000259" key="6">
    <source>
        <dbReference type="PROSITE" id="PS51154"/>
    </source>
</evidence>
<keyword evidence="4" id="KW-0520">NAD</keyword>
<dbReference type="GO" id="GO:1990404">
    <property type="term" value="F:NAD+-protein mono-ADP-ribosyltransferase activity"/>
    <property type="evidence" value="ECO:0007669"/>
    <property type="project" value="TreeGrafter"/>
</dbReference>
<proteinExistence type="predicted"/>